<dbReference type="EMBL" id="CM042018">
    <property type="protein sequence ID" value="KAI3827373.1"/>
    <property type="molecule type" value="Genomic_DNA"/>
</dbReference>
<comment type="caution">
    <text evidence="1">The sequence shown here is derived from an EMBL/GenBank/DDBJ whole genome shotgun (WGS) entry which is preliminary data.</text>
</comment>
<proteinExistence type="predicted"/>
<evidence type="ECO:0000313" key="1">
    <source>
        <dbReference type="EMBL" id="KAI3827373.1"/>
    </source>
</evidence>
<dbReference type="Proteomes" id="UP001056120">
    <property type="component" value="Linkage Group LG01"/>
</dbReference>
<keyword evidence="2" id="KW-1185">Reference proteome</keyword>
<protein>
    <submittedName>
        <fullName evidence="1">Uncharacterized protein</fullName>
    </submittedName>
</protein>
<name>A0ACB9K536_9ASTR</name>
<reference evidence="2" key="1">
    <citation type="journal article" date="2022" name="Mol. Ecol. Resour.">
        <title>The genomes of chicory, endive, great burdock and yacon provide insights into Asteraceae palaeo-polyploidization history and plant inulin production.</title>
        <authorList>
            <person name="Fan W."/>
            <person name="Wang S."/>
            <person name="Wang H."/>
            <person name="Wang A."/>
            <person name="Jiang F."/>
            <person name="Liu H."/>
            <person name="Zhao H."/>
            <person name="Xu D."/>
            <person name="Zhang Y."/>
        </authorList>
    </citation>
    <scope>NUCLEOTIDE SEQUENCE [LARGE SCALE GENOMIC DNA]</scope>
    <source>
        <strain evidence="2">cv. Yunnan</strain>
    </source>
</reference>
<evidence type="ECO:0000313" key="2">
    <source>
        <dbReference type="Proteomes" id="UP001056120"/>
    </source>
</evidence>
<gene>
    <name evidence="1" type="ORF">L1987_01446</name>
</gene>
<sequence length="197" mass="20039">MAAFGSSLLVLMAIMVASMQLYDTVAETTHVVGDALGWTILPGGAAALGFTTNLHEVVAANYEPCTSTNPIYLATTIPDSLTLTTAGTHYYICTFPSHCQIGQKLTINVSTSATTPTTPASPPTTTPPSTTPTTPASPPTTTPTPPSATPTEPCPPTSSPTPSPLSPPTFTSDNMTPPSNGASSFTAVVPATFLAIG</sequence>
<accession>A0ACB9K536</accession>
<reference evidence="1 2" key="2">
    <citation type="journal article" date="2022" name="Mol. Ecol. Resour.">
        <title>The genomes of chicory, endive, great burdock and yacon provide insights into Asteraceae paleo-polyploidization history and plant inulin production.</title>
        <authorList>
            <person name="Fan W."/>
            <person name="Wang S."/>
            <person name="Wang H."/>
            <person name="Wang A."/>
            <person name="Jiang F."/>
            <person name="Liu H."/>
            <person name="Zhao H."/>
            <person name="Xu D."/>
            <person name="Zhang Y."/>
        </authorList>
    </citation>
    <scope>NUCLEOTIDE SEQUENCE [LARGE SCALE GENOMIC DNA]</scope>
    <source>
        <strain evidence="2">cv. Yunnan</strain>
        <tissue evidence="1">Leaves</tissue>
    </source>
</reference>
<organism evidence="1 2">
    <name type="scientific">Smallanthus sonchifolius</name>
    <dbReference type="NCBI Taxonomy" id="185202"/>
    <lineage>
        <taxon>Eukaryota</taxon>
        <taxon>Viridiplantae</taxon>
        <taxon>Streptophyta</taxon>
        <taxon>Embryophyta</taxon>
        <taxon>Tracheophyta</taxon>
        <taxon>Spermatophyta</taxon>
        <taxon>Magnoliopsida</taxon>
        <taxon>eudicotyledons</taxon>
        <taxon>Gunneridae</taxon>
        <taxon>Pentapetalae</taxon>
        <taxon>asterids</taxon>
        <taxon>campanulids</taxon>
        <taxon>Asterales</taxon>
        <taxon>Asteraceae</taxon>
        <taxon>Asteroideae</taxon>
        <taxon>Heliantheae alliance</taxon>
        <taxon>Millerieae</taxon>
        <taxon>Smallanthus</taxon>
    </lineage>
</organism>